<evidence type="ECO:0000313" key="4">
    <source>
        <dbReference type="Proteomes" id="UP000217785"/>
    </source>
</evidence>
<feature type="domain" description="SLH" evidence="2">
    <location>
        <begin position="163"/>
        <end position="232"/>
    </location>
</feature>
<dbReference type="EMBL" id="BDUF01000057">
    <property type="protein sequence ID" value="GAX90469.1"/>
    <property type="molecule type" value="Genomic_DNA"/>
</dbReference>
<evidence type="ECO:0000259" key="2">
    <source>
        <dbReference type="PROSITE" id="PS51272"/>
    </source>
</evidence>
<organism evidence="3 4">
    <name type="scientific">Effusibacillus lacus</name>
    <dbReference type="NCBI Taxonomy" id="1348429"/>
    <lineage>
        <taxon>Bacteria</taxon>
        <taxon>Bacillati</taxon>
        <taxon>Bacillota</taxon>
        <taxon>Bacilli</taxon>
        <taxon>Bacillales</taxon>
        <taxon>Alicyclobacillaceae</taxon>
        <taxon>Effusibacillus</taxon>
    </lineage>
</organism>
<sequence length="885" mass="98104">MTQKWKALVSSLLVFLLLFASASFNTAAANEANNFRDLGASHNWALKDVAKMSLRQIIQGDGNGNFLPDQYVSQEQAVAMVIRALGLKGEVDQYDPAAYQLQYRNVSNWAKPYVAIADRYRLLRWEEESRFDGISAASREWVAQLLVRMIDKEDDVSQYSQTASSFADTDKIHAWALDYVKLASSDAYGLIKGIPNANGTVNFNPLDFVTRIQLAALISRAEPFLTVHRDTELQGDIVSVTGNQMVVQTSAGLQTVTLTSGTLVFKNDRQANAASLEPMQPVLVIGKPTAAYIEVLDESRRVEKVSGTLVKVYKDLKAIALSDSSNNLKTYELSEQATYRSIDGTLTSFDGLSENDTVELTILRGKVISVYRLAGGTSTTNAGIIYEWDQANGLLTLQKLSGTPQIYRIGSAVTVTYPDNRTTGLNDLFKGMEVELTVLDNVVSKIHVKTIVEEGTVISLSSDKSILTYEKNDGTPSVRKIAADATIKYGSGATALLSDLQEGDKIVIHIADNGIKSLTISNRTGQSVGELSDLYIEGTVVSLDENAKTLVLKDNSGELKSYEYDTLPELYVNGESDPTLADIKKDMKAKIQLFDDKIVYIEVDNRIEGTVVLIDPDRRIMTLALDGNTQKNYFVDSDYDVNIKDESSADLSDLERNDYVRVELTETNKIKEIDVKRELEYKVTDVSTSSKRLRVEDDDGNSESLYIYSDVRLTVPGINNPKVDDVKEDDLVKATYFGNELKAVEVLPVTRGFITSINTARNEVAVKKFDGSTTTITFGSEDTVKVNSQSYSQINSLAAGDRIEVRFSLGNKKIFDVMQKLEGTFSYVSDSDYLYLIESATRYKLAENPYIHKADTGLTLRNLSKYDKIAIYLLDDVVYEIEKTN</sequence>
<accession>A0A292YNJ0</accession>
<evidence type="ECO:0000256" key="1">
    <source>
        <dbReference type="SAM" id="SignalP"/>
    </source>
</evidence>
<dbReference type="OrthoDB" id="504962at2"/>
<proteinExistence type="predicted"/>
<dbReference type="RefSeq" id="WP_096182195.1">
    <property type="nucleotide sequence ID" value="NZ_BDUF01000057.1"/>
</dbReference>
<dbReference type="PROSITE" id="PS51272">
    <property type="entry name" value="SLH"/>
    <property type="match status" value="2"/>
</dbReference>
<evidence type="ECO:0000313" key="3">
    <source>
        <dbReference type="EMBL" id="GAX90469.1"/>
    </source>
</evidence>
<dbReference type="Pfam" id="PF00395">
    <property type="entry name" value="SLH"/>
    <property type="match status" value="2"/>
</dbReference>
<dbReference type="InterPro" id="IPR001119">
    <property type="entry name" value="SLH_dom"/>
</dbReference>
<name>A0A292YNJ0_9BACL</name>
<dbReference type="AlphaFoldDB" id="A0A292YNJ0"/>
<feature type="domain" description="SLH" evidence="2">
    <location>
        <begin position="32"/>
        <end position="95"/>
    </location>
</feature>
<reference evidence="4" key="1">
    <citation type="submission" date="2017-07" db="EMBL/GenBank/DDBJ databases">
        <title>Draft genome sequence of Effusibacillus lacus strain skLN1.</title>
        <authorList>
            <person name="Watanabe M."/>
            <person name="Kojima H."/>
            <person name="Fukui M."/>
        </authorList>
    </citation>
    <scope>NUCLEOTIDE SEQUENCE [LARGE SCALE GENOMIC DNA]</scope>
    <source>
        <strain evidence="4">skLN1</strain>
    </source>
</reference>
<keyword evidence="1" id="KW-0732">Signal</keyword>
<keyword evidence="4" id="KW-1185">Reference proteome</keyword>
<feature type="signal peptide" evidence="1">
    <location>
        <begin position="1"/>
        <end position="22"/>
    </location>
</feature>
<feature type="chain" id="PRO_5038859198" description="SLH domain-containing protein" evidence="1">
    <location>
        <begin position="23"/>
        <end position="885"/>
    </location>
</feature>
<protein>
    <recommendedName>
        <fullName evidence="2">SLH domain-containing protein</fullName>
    </recommendedName>
</protein>
<comment type="caution">
    <text evidence="3">The sequence shown here is derived from an EMBL/GenBank/DDBJ whole genome shotgun (WGS) entry which is preliminary data.</text>
</comment>
<gene>
    <name evidence="3" type="ORF">EFBL_2096</name>
</gene>
<dbReference type="Proteomes" id="UP000217785">
    <property type="component" value="Unassembled WGS sequence"/>
</dbReference>